<keyword evidence="5 7" id="KW-1015">Disulfide bond</keyword>
<evidence type="ECO:0000256" key="7">
    <source>
        <dbReference type="PROSITE-ProRule" id="PRU00076"/>
    </source>
</evidence>
<feature type="disulfide bond" evidence="7">
    <location>
        <begin position="654"/>
        <end position="663"/>
    </location>
</feature>
<dbReference type="GO" id="GO:0006508">
    <property type="term" value="P:proteolysis"/>
    <property type="evidence" value="ECO:0007669"/>
    <property type="project" value="InterPro"/>
</dbReference>
<dbReference type="GO" id="GO:0046872">
    <property type="term" value="F:metal ion binding"/>
    <property type="evidence" value="ECO:0007669"/>
    <property type="project" value="UniProtKB-KW"/>
</dbReference>
<proteinExistence type="predicted"/>
<dbReference type="PROSITE" id="PS01186">
    <property type="entry name" value="EGF_2"/>
    <property type="match status" value="1"/>
</dbReference>
<dbReference type="EMBL" id="JABVXQ010000015">
    <property type="protein sequence ID" value="KAF6073815.1"/>
    <property type="molecule type" value="Genomic_DNA"/>
</dbReference>
<evidence type="ECO:0000313" key="18">
    <source>
        <dbReference type="RefSeq" id="XP_028358939.1"/>
    </source>
</evidence>
<evidence type="ECO:0000256" key="1">
    <source>
        <dbReference type="ARBA" id="ARBA00004479"/>
    </source>
</evidence>
<keyword evidence="2 10" id="KW-0812">Transmembrane</keyword>
<dbReference type="Pfam" id="PF00200">
    <property type="entry name" value="Disintegrin"/>
    <property type="match status" value="1"/>
</dbReference>
<dbReference type="Proteomes" id="UP000504628">
    <property type="component" value="Chromosome 14"/>
</dbReference>
<comment type="caution">
    <text evidence="7">Lacks conserved residue(s) required for the propagation of feature annotation.</text>
</comment>
<feature type="binding site" evidence="8">
    <location>
        <position position="340"/>
    </location>
    <ligand>
        <name>Zn(2+)</name>
        <dbReference type="ChEBI" id="CHEBI:29105"/>
        <note>catalytic</note>
    </ligand>
</feature>
<dbReference type="PANTHER" id="PTHR11905">
    <property type="entry name" value="ADAM A DISINTEGRIN AND METALLOPROTEASE DOMAIN"/>
    <property type="match status" value="1"/>
</dbReference>
<evidence type="ECO:0000313" key="16">
    <source>
        <dbReference type="Proteomes" id="UP000504628"/>
    </source>
</evidence>
<evidence type="ECO:0000256" key="11">
    <source>
        <dbReference type="SAM" id="SignalP"/>
    </source>
</evidence>
<keyword evidence="4 10" id="KW-0472">Membrane</keyword>
<dbReference type="InterPro" id="IPR002870">
    <property type="entry name" value="Peptidase_M12B_N"/>
</dbReference>
<feature type="signal peptide" evidence="11">
    <location>
        <begin position="1"/>
        <end position="28"/>
    </location>
</feature>
<evidence type="ECO:0000256" key="8">
    <source>
        <dbReference type="PROSITE-ProRule" id="PRU00276"/>
    </source>
</evidence>
<keyword evidence="18" id="KW-0482">Metalloprotease</keyword>
<evidence type="ECO:0000256" key="9">
    <source>
        <dbReference type="SAM" id="MobiDB-lite"/>
    </source>
</evidence>
<dbReference type="Pfam" id="PF01562">
    <property type="entry name" value="Pep_M12B_propep"/>
    <property type="match status" value="1"/>
</dbReference>
<dbReference type="SMART" id="SM00050">
    <property type="entry name" value="DISIN"/>
    <property type="match status" value="1"/>
</dbReference>
<keyword evidence="18" id="KW-0645">Protease</keyword>
<evidence type="ECO:0000313" key="15">
    <source>
        <dbReference type="EMBL" id="KAF6073815.1"/>
    </source>
</evidence>
<evidence type="ECO:0000259" key="14">
    <source>
        <dbReference type="PROSITE" id="PS50215"/>
    </source>
</evidence>
<feature type="domain" description="Disintegrin" evidence="13">
    <location>
        <begin position="401"/>
        <end position="487"/>
    </location>
</feature>
<dbReference type="InterPro" id="IPR036436">
    <property type="entry name" value="Disintegrin_dom_sf"/>
</dbReference>
<feature type="domain" description="Peptidase M12B" evidence="14">
    <location>
        <begin position="205"/>
        <end position="395"/>
    </location>
</feature>
<dbReference type="GO" id="GO:0009897">
    <property type="term" value="C:external side of plasma membrane"/>
    <property type="evidence" value="ECO:0007669"/>
    <property type="project" value="TreeGrafter"/>
</dbReference>
<dbReference type="PROSITE" id="PS50026">
    <property type="entry name" value="EGF_3"/>
    <property type="match status" value="1"/>
</dbReference>
<dbReference type="GO" id="GO:0004222">
    <property type="term" value="F:metalloendopeptidase activity"/>
    <property type="evidence" value="ECO:0007669"/>
    <property type="project" value="InterPro"/>
</dbReference>
<gene>
    <name evidence="18" type="primary">ADAM30</name>
    <name evidence="15" type="ORF">HJG60_000291</name>
</gene>
<dbReference type="InterPro" id="IPR001762">
    <property type="entry name" value="Disintegrin_dom"/>
</dbReference>
<feature type="compositionally biased region" description="Basic residues" evidence="9">
    <location>
        <begin position="768"/>
        <end position="786"/>
    </location>
</feature>
<dbReference type="SUPFAM" id="SSF57552">
    <property type="entry name" value="Blood coagulation inhibitor (disintegrin)"/>
    <property type="match status" value="1"/>
</dbReference>
<dbReference type="Pfam" id="PF08516">
    <property type="entry name" value="ADAM_CR"/>
    <property type="match status" value="1"/>
</dbReference>
<dbReference type="RefSeq" id="XP_028358939.1">
    <property type="nucleotide sequence ID" value="XM_028503138.2"/>
</dbReference>
<feature type="domain" description="EGF-like" evidence="12">
    <location>
        <begin position="631"/>
        <end position="664"/>
    </location>
</feature>
<dbReference type="PROSITE" id="PS50215">
    <property type="entry name" value="ADAM_MEPRO"/>
    <property type="match status" value="1"/>
</dbReference>
<keyword evidence="7" id="KW-0245">EGF-like domain</keyword>
<dbReference type="OrthoDB" id="5951731at2759"/>
<evidence type="ECO:0000256" key="6">
    <source>
        <dbReference type="PROSITE-ProRule" id="PRU00068"/>
    </source>
</evidence>
<comment type="subcellular location">
    <subcellularLocation>
        <location evidence="1">Membrane</location>
        <topology evidence="1">Single-pass type I membrane protein</topology>
    </subcellularLocation>
</comment>
<dbReference type="InterPro" id="IPR034027">
    <property type="entry name" value="Reprolysin_adamalysin"/>
</dbReference>
<keyword evidence="11" id="KW-0732">Signal</keyword>
<dbReference type="KEGG" id="pdic:114489138"/>
<evidence type="ECO:0000256" key="3">
    <source>
        <dbReference type="ARBA" id="ARBA00022989"/>
    </source>
</evidence>
<dbReference type="Proteomes" id="UP000664940">
    <property type="component" value="Unassembled WGS sequence"/>
</dbReference>
<evidence type="ECO:0000313" key="17">
    <source>
        <dbReference type="Proteomes" id="UP000664940"/>
    </source>
</evidence>
<dbReference type="Gene3D" id="3.40.390.10">
    <property type="entry name" value="Collagenase (Catalytic Domain)"/>
    <property type="match status" value="1"/>
</dbReference>
<feature type="transmembrane region" description="Helical" evidence="10">
    <location>
        <begin position="690"/>
        <end position="710"/>
    </location>
</feature>
<feature type="compositionally biased region" description="Polar residues" evidence="9">
    <location>
        <begin position="725"/>
        <end position="738"/>
    </location>
</feature>
<protein>
    <submittedName>
        <fullName evidence="15">ADAM metallopeptidase domain 30</fullName>
    </submittedName>
    <submittedName>
        <fullName evidence="18">Disintegrin and metalloproteinase domain-containing protein 30</fullName>
    </submittedName>
</protein>
<feature type="disulfide bond" evidence="6">
    <location>
        <begin position="459"/>
        <end position="479"/>
    </location>
</feature>
<feature type="binding site" evidence="8">
    <location>
        <position position="344"/>
    </location>
    <ligand>
        <name>Zn(2+)</name>
        <dbReference type="ChEBI" id="CHEBI:29105"/>
        <note>catalytic</note>
    </ligand>
</feature>
<dbReference type="InterPro" id="IPR006586">
    <property type="entry name" value="ADAM_Cys-rich"/>
</dbReference>
<accession>A0A6J2KWA3</accession>
<evidence type="ECO:0000259" key="12">
    <source>
        <dbReference type="PROSITE" id="PS50026"/>
    </source>
</evidence>
<evidence type="ECO:0000259" key="13">
    <source>
        <dbReference type="PROSITE" id="PS50214"/>
    </source>
</evidence>
<organism evidence="16 18">
    <name type="scientific">Phyllostomus discolor</name>
    <name type="common">pale spear-nosed bat</name>
    <dbReference type="NCBI Taxonomy" id="89673"/>
    <lineage>
        <taxon>Eukaryota</taxon>
        <taxon>Metazoa</taxon>
        <taxon>Chordata</taxon>
        <taxon>Craniata</taxon>
        <taxon>Vertebrata</taxon>
        <taxon>Euteleostomi</taxon>
        <taxon>Mammalia</taxon>
        <taxon>Eutheria</taxon>
        <taxon>Laurasiatheria</taxon>
        <taxon>Chiroptera</taxon>
        <taxon>Yangochiroptera</taxon>
        <taxon>Phyllostomidae</taxon>
        <taxon>Phyllostominae</taxon>
        <taxon>Phyllostomus</taxon>
    </lineage>
</organism>
<keyword evidence="8" id="KW-0479">Metal-binding</keyword>
<keyword evidence="18" id="KW-0378">Hydrolase</keyword>
<dbReference type="InterPro" id="IPR024079">
    <property type="entry name" value="MetalloPept_cat_dom_sf"/>
</dbReference>
<dbReference type="InterPro" id="IPR018358">
    <property type="entry name" value="Disintegrin_CS"/>
</dbReference>
<dbReference type="CDD" id="cd04269">
    <property type="entry name" value="ZnMc_adamalysin_II_like"/>
    <property type="match status" value="1"/>
</dbReference>
<feature type="region of interest" description="Disordered" evidence="9">
    <location>
        <begin position="725"/>
        <end position="786"/>
    </location>
</feature>
<dbReference type="CTD" id="11085"/>
<evidence type="ECO:0000256" key="5">
    <source>
        <dbReference type="ARBA" id="ARBA00023157"/>
    </source>
</evidence>
<keyword evidence="3 10" id="KW-1133">Transmembrane helix</keyword>
<keyword evidence="16" id="KW-1185">Reference proteome</keyword>
<name>A0A6J2KWA3_9CHIR</name>
<reference evidence="18" key="2">
    <citation type="submission" date="2025-04" db="UniProtKB">
        <authorList>
            <consortium name="RefSeq"/>
        </authorList>
    </citation>
    <scope>IDENTIFICATION</scope>
    <source>
        <tissue evidence="18">Muscle</tissue>
    </source>
</reference>
<dbReference type="AlphaFoldDB" id="A0A6J2KWA3"/>
<feature type="chain" id="PRO_5044640946" evidence="11">
    <location>
        <begin position="29"/>
        <end position="786"/>
    </location>
</feature>
<dbReference type="Pfam" id="PF01421">
    <property type="entry name" value="Reprolysin"/>
    <property type="match status" value="1"/>
</dbReference>
<evidence type="ECO:0000256" key="4">
    <source>
        <dbReference type="ARBA" id="ARBA00023136"/>
    </source>
</evidence>
<dbReference type="PROSITE" id="PS50214">
    <property type="entry name" value="DISINTEGRIN_2"/>
    <property type="match status" value="1"/>
</dbReference>
<dbReference type="GeneID" id="114489138"/>
<evidence type="ECO:0000256" key="10">
    <source>
        <dbReference type="SAM" id="Phobius"/>
    </source>
</evidence>
<sequence>MRPVRTVLSRGPLLLVLVLALLLVDTFGKDLVFHPEWGFDSYEITTPKKLSFRGGEQGVANPVSYLLQVKGKKHVLHLWPKRFLLPRHLPVFSYTEEGELVEDYPYIPRDCNYMGLLEGVEDSEATFSTCTGGLRGVLKIGAEHYQIEPLKASSTFEHVVYLLKSEEEFQDQICGVAEEGMDEQMKQPENMASIRSLLRPSMHKKYLELALIFDRERYLFSDSNVTLVTNDAVLLTSIMDTYFQELNVRIQLSSVEVWTSYDRVNVAFATLQEALGQFLIYQKNVLSRKSNIDWSQLYVKRRYSDALAWSWGKVCTKRYAGSISVFLDNSVLGPATWGAHNLGHSMGMEHDNKYCRCKGRRSCIMNSGRNGFSNCSIVQFFNHVRREASCLDNIPEQKFVLKRCGNKIVEDDEECDCGSLEDCERDHCCEAGCRFKHGANCSTGLCCHNCHFRPSGYMCRMEENECDLAEYCNGASGVCPNDTYKQDGTPCKYEARCFKKGCRSPYMQCQHIFGPDAREAPIECYEAVNLIGDQYGNCGLMETGSYKQCTKAQAICGRVQCINVRTLPDLPDLTNIISTHLKDANLMCWGTGYHRSLIPMGIPDIGAVYDGTSCGTDRVCLNTTCMNSSMLDFDCLPEKCNYRGFCNNNKNCHCRYGWAPPFCEDAGFGGSVDSGPPGMLKVEVYDTVQIVSLMSLRLVLLFASMIIVFYRRSIVNYFKPKQTETPLSNTGVTETLPSNVEVKETPPSNVEVKETPPSTTAVKEKPLPKTKVKKPKAKDTKKTKKK</sequence>
<dbReference type="Gene3D" id="4.10.70.10">
    <property type="entry name" value="Disintegrin domain"/>
    <property type="match status" value="1"/>
</dbReference>
<dbReference type="GO" id="GO:1990913">
    <property type="term" value="C:sperm head plasma membrane"/>
    <property type="evidence" value="ECO:0007669"/>
    <property type="project" value="TreeGrafter"/>
</dbReference>
<feature type="binding site" evidence="8">
    <location>
        <position position="350"/>
    </location>
    <ligand>
        <name>Zn(2+)</name>
        <dbReference type="ChEBI" id="CHEBI:29105"/>
        <note>catalytic</note>
    </ligand>
</feature>
<dbReference type="PROSITE" id="PS00427">
    <property type="entry name" value="DISINTEGRIN_1"/>
    <property type="match status" value="1"/>
</dbReference>
<dbReference type="GO" id="GO:0008584">
    <property type="term" value="P:male gonad development"/>
    <property type="evidence" value="ECO:0007669"/>
    <property type="project" value="TreeGrafter"/>
</dbReference>
<reference evidence="15 17" key="1">
    <citation type="journal article" date="2020" name="Nature">
        <title>Six reference-quality genomes reveal evolution of bat adaptations.</title>
        <authorList>
            <person name="Jebb D."/>
            <person name="Huang Z."/>
            <person name="Pippel M."/>
            <person name="Hughes G.M."/>
            <person name="Lavrichenko K."/>
            <person name="Devanna P."/>
            <person name="Winkler S."/>
            <person name="Jermiin L.S."/>
            <person name="Skirmuntt E.C."/>
            <person name="Katzourakis A."/>
            <person name="Burkitt-Gray L."/>
            <person name="Ray D.A."/>
            <person name="Sullivan K.A.M."/>
            <person name="Roscito J.G."/>
            <person name="Kirilenko B.M."/>
            <person name="Davalos L.M."/>
            <person name="Corthals A.P."/>
            <person name="Power M.L."/>
            <person name="Jones G."/>
            <person name="Ransome R.D."/>
            <person name="Dechmann D.K.N."/>
            <person name="Locatelli A.G."/>
            <person name="Puechmaille S.J."/>
            <person name="Fedrigo O."/>
            <person name="Jarvis E.D."/>
            <person name="Hiller M."/>
            <person name="Vernes S.C."/>
            <person name="Myers E.W."/>
            <person name="Teeling E.C."/>
        </authorList>
    </citation>
    <scope>NUCLEOTIDE SEQUENCE [LARGE SCALE GENOMIC DNA]</scope>
    <source>
        <strain evidence="15">Bat1K_MPI-CBG_1</strain>
    </source>
</reference>
<dbReference type="SUPFAM" id="SSF55486">
    <property type="entry name" value="Metalloproteases ('zincins'), catalytic domain"/>
    <property type="match status" value="1"/>
</dbReference>
<dbReference type="PRINTS" id="PR00289">
    <property type="entry name" value="DISINTEGRIN"/>
</dbReference>
<dbReference type="InterPro" id="IPR001590">
    <property type="entry name" value="Peptidase_M12B"/>
</dbReference>
<evidence type="ECO:0000256" key="2">
    <source>
        <dbReference type="ARBA" id="ARBA00022692"/>
    </source>
</evidence>
<dbReference type="PANTHER" id="PTHR11905:SF148">
    <property type="entry name" value="DISINTEGRIN AND METALLOPROTEINASE DOMAIN-CONTAINING PROTEIN 30"/>
    <property type="match status" value="1"/>
</dbReference>
<dbReference type="InterPro" id="IPR000742">
    <property type="entry name" value="EGF"/>
</dbReference>
<keyword evidence="8" id="KW-0862">Zinc</keyword>
<dbReference type="SMART" id="SM00608">
    <property type="entry name" value="ACR"/>
    <property type="match status" value="1"/>
</dbReference>
<dbReference type="FunFam" id="4.10.70.10:FF:000001">
    <property type="entry name" value="Disintegrin and metalloproteinase domain-containing protein 22"/>
    <property type="match status" value="1"/>
</dbReference>